<accession>A0A1R1ASN9</accession>
<sequence length="178" mass="20873">MKVTVELTDTSTKFIINNIYPLYLHDLSGIWGWKPNRYGVYEDDDTRTLNDQIQVFDIWWEKPSILFPYLIRVDGIPAGFALVATPPYTYGSEFYMNEFFVMKPFRGKHVAENAASQVFDKHAGSWEVQTNATDRNKRAQAFWRKTMNNYVSDSRVQEFVATRDDNEKLIFQFESSRV</sequence>
<gene>
    <name evidence="2" type="ORF">BK123_30360</name>
</gene>
<dbReference type="GO" id="GO:0016747">
    <property type="term" value="F:acyltransferase activity, transferring groups other than amino-acyl groups"/>
    <property type="evidence" value="ECO:0007669"/>
    <property type="project" value="InterPro"/>
</dbReference>
<name>A0A1R1ASN9_PAELA</name>
<evidence type="ECO:0000313" key="2">
    <source>
        <dbReference type="EMBL" id="OME88586.1"/>
    </source>
</evidence>
<reference evidence="2 3" key="1">
    <citation type="submission" date="2016-11" db="EMBL/GenBank/DDBJ databases">
        <title>Paenibacillus species isolates.</title>
        <authorList>
            <person name="Beno S.M."/>
        </authorList>
    </citation>
    <scope>NUCLEOTIDE SEQUENCE [LARGE SCALE GENOMIC DNA]</scope>
    <source>
        <strain evidence="2 3">FSL F4-0100</strain>
    </source>
</reference>
<protein>
    <submittedName>
        <fullName evidence="2">GNAT family N-acetyltransferase</fullName>
    </submittedName>
</protein>
<dbReference type="Pfam" id="PF00583">
    <property type="entry name" value="Acetyltransf_1"/>
    <property type="match status" value="1"/>
</dbReference>
<dbReference type="Proteomes" id="UP000187074">
    <property type="component" value="Unassembled WGS sequence"/>
</dbReference>
<dbReference type="AlphaFoldDB" id="A0A1R1ASN9"/>
<dbReference type="SUPFAM" id="SSF55729">
    <property type="entry name" value="Acyl-CoA N-acyltransferases (Nat)"/>
    <property type="match status" value="1"/>
</dbReference>
<dbReference type="OrthoDB" id="1902458at2"/>
<keyword evidence="2" id="KW-0808">Transferase</keyword>
<dbReference type="EMBL" id="MRTF01000014">
    <property type="protein sequence ID" value="OME88586.1"/>
    <property type="molecule type" value="Genomic_DNA"/>
</dbReference>
<dbReference type="InterPro" id="IPR016181">
    <property type="entry name" value="Acyl_CoA_acyltransferase"/>
</dbReference>
<dbReference type="Gene3D" id="3.40.630.30">
    <property type="match status" value="1"/>
</dbReference>
<evidence type="ECO:0000259" key="1">
    <source>
        <dbReference type="Pfam" id="PF00583"/>
    </source>
</evidence>
<dbReference type="InterPro" id="IPR000182">
    <property type="entry name" value="GNAT_dom"/>
</dbReference>
<organism evidence="2 3">
    <name type="scientific">Paenibacillus lautus</name>
    <name type="common">Bacillus lautus</name>
    <dbReference type="NCBI Taxonomy" id="1401"/>
    <lineage>
        <taxon>Bacteria</taxon>
        <taxon>Bacillati</taxon>
        <taxon>Bacillota</taxon>
        <taxon>Bacilli</taxon>
        <taxon>Bacillales</taxon>
        <taxon>Paenibacillaceae</taxon>
        <taxon>Paenibacillus</taxon>
    </lineage>
</organism>
<dbReference type="STRING" id="1401.BK123_30360"/>
<feature type="domain" description="N-acetyltransferase" evidence="1">
    <location>
        <begin position="52"/>
        <end position="145"/>
    </location>
</feature>
<evidence type="ECO:0000313" key="3">
    <source>
        <dbReference type="Proteomes" id="UP000187074"/>
    </source>
</evidence>
<proteinExistence type="predicted"/>
<comment type="caution">
    <text evidence="2">The sequence shown here is derived from an EMBL/GenBank/DDBJ whole genome shotgun (WGS) entry which is preliminary data.</text>
</comment>
<dbReference type="RefSeq" id="WP_076326078.1">
    <property type="nucleotide sequence ID" value="NZ_MRTF01000014.1"/>
</dbReference>